<feature type="signal peptide" evidence="3">
    <location>
        <begin position="1"/>
        <end position="18"/>
    </location>
</feature>
<dbReference type="RefSeq" id="WP_327607675.1">
    <property type="nucleotide sequence ID" value="NZ_JARZFX010000004.1"/>
</dbReference>
<gene>
    <name evidence="5" type="ORF">QGM71_11475</name>
</gene>
<sequence length="202" mass="21682">MKQWVYYLLIISLITVLAACGTDEQENQDGLEEQEPDTAEDMEEDDNANATEEEEVLVSLIDTEGNMVATATLVEEDSGVTINLEGENLPPGTHGFHIHEEGACEEPDFESAGGHYNPTDANHGFDDPDGPHAGDLPNIEVSEDGTVTEEVKADMVTLVKDEDNSLYKDGGTALVIHSEADDYSSQPAGEAGERIACGVISE</sequence>
<keyword evidence="3" id="KW-0732">Signal</keyword>
<dbReference type="Proteomes" id="UP001335737">
    <property type="component" value="Unassembled WGS sequence"/>
</dbReference>
<organism evidence="5 6">
    <name type="scientific">Virgibacillus tibetensis</name>
    <dbReference type="NCBI Taxonomy" id="3042313"/>
    <lineage>
        <taxon>Bacteria</taxon>
        <taxon>Bacillati</taxon>
        <taxon>Bacillota</taxon>
        <taxon>Bacilli</taxon>
        <taxon>Bacillales</taxon>
        <taxon>Bacillaceae</taxon>
        <taxon>Virgibacillus</taxon>
    </lineage>
</organism>
<dbReference type="SUPFAM" id="SSF49329">
    <property type="entry name" value="Cu,Zn superoxide dismutase-like"/>
    <property type="match status" value="1"/>
</dbReference>
<comment type="caution">
    <text evidence="5">The sequence shown here is derived from an EMBL/GenBank/DDBJ whole genome shotgun (WGS) entry which is preliminary data.</text>
</comment>
<evidence type="ECO:0000256" key="2">
    <source>
        <dbReference type="SAM" id="MobiDB-lite"/>
    </source>
</evidence>
<accession>A0ABU6KI36</accession>
<evidence type="ECO:0000259" key="4">
    <source>
        <dbReference type="Pfam" id="PF00080"/>
    </source>
</evidence>
<proteinExistence type="inferred from homology"/>
<feature type="domain" description="Superoxide dismutase copper/zinc binding" evidence="4">
    <location>
        <begin position="70"/>
        <end position="200"/>
    </location>
</feature>
<feature type="region of interest" description="Disordered" evidence="2">
    <location>
        <begin position="25"/>
        <end position="52"/>
    </location>
</feature>
<protein>
    <submittedName>
        <fullName evidence="5">Superoxide dismutase family protein</fullName>
    </submittedName>
</protein>
<dbReference type="PROSITE" id="PS51257">
    <property type="entry name" value="PROKAR_LIPOPROTEIN"/>
    <property type="match status" value="1"/>
</dbReference>
<dbReference type="InterPro" id="IPR024134">
    <property type="entry name" value="SOD_Cu/Zn_/chaperone"/>
</dbReference>
<evidence type="ECO:0000313" key="5">
    <source>
        <dbReference type="EMBL" id="MEC5424112.1"/>
    </source>
</evidence>
<evidence type="ECO:0000256" key="1">
    <source>
        <dbReference type="ARBA" id="ARBA00010457"/>
    </source>
</evidence>
<dbReference type="Pfam" id="PF00080">
    <property type="entry name" value="Sod_Cu"/>
    <property type="match status" value="1"/>
</dbReference>
<dbReference type="PRINTS" id="PR00068">
    <property type="entry name" value="CUZNDISMTASE"/>
</dbReference>
<evidence type="ECO:0000313" key="6">
    <source>
        <dbReference type="Proteomes" id="UP001335737"/>
    </source>
</evidence>
<dbReference type="CDD" id="cd00305">
    <property type="entry name" value="Cu-Zn_Superoxide_Dismutase"/>
    <property type="match status" value="1"/>
</dbReference>
<dbReference type="InterPro" id="IPR036423">
    <property type="entry name" value="SOD-like_Cu/Zn_dom_sf"/>
</dbReference>
<keyword evidence="6" id="KW-1185">Reference proteome</keyword>
<feature type="chain" id="PRO_5045608732" evidence="3">
    <location>
        <begin position="19"/>
        <end position="202"/>
    </location>
</feature>
<dbReference type="Gene3D" id="2.60.40.200">
    <property type="entry name" value="Superoxide dismutase, copper/zinc binding domain"/>
    <property type="match status" value="1"/>
</dbReference>
<dbReference type="PANTHER" id="PTHR10003">
    <property type="entry name" value="SUPEROXIDE DISMUTASE CU-ZN -RELATED"/>
    <property type="match status" value="1"/>
</dbReference>
<evidence type="ECO:0000256" key="3">
    <source>
        <dbReference type="SAM" id="SignalP"/>
    </source>
</evidence>
<dbReference type="EMBL" id="JARZFX010000004">
    <property type="protein sequence ID" value="MEC5424112.1"/>
    <property type="molecule type" value="Genomic_DNA"/>
</dbReference>
<reference evidence="5 6" key="1">
    <citation type="journal article" date="2024" name="Int. J. Syst. Evol. Microbiol.">
        <title>Virgibacillus tibetensis sp. nov., isolated from salt lake on the Tibetan Plateau of China.</title>
        <authorList>
            <person name="Phurbu D."/>
            <person name="Liu Z.-X."/>
            <person name="Wang R."/>
            <person name="Zheng Y.-Y."/>
            <person name="Liu H.-C."/>
            <person name="Zhou Y.-G."/>
            <person name="Yu Y.-J."/>
            <person name="Li A.-H."/>
        </authorList>
    </citation>
    <scope>NUCLEOTIDE SEQUENCE [LARGE SCALE GENOMIC DNA]</scope>
    <source>
        <strain evidence="5 6">C22-A2</strain>
    </source>
</reference>
<name>A0ABU6KI36_9BACI</name>
<dbReference type="InterPro" id="IPR001424">
    <property type="entry name" value="SOD_Cu_Zn_dom"/>
</dbReference>
<comment type="similarity">
    <text evidence="1">Belongs to the Cu-Zn superoxide dismutase family.</text>
</comment>